<keyword evidence="2" id="KW-1185">Reference proteome</keyword>
<evidence type="ECO:0000313" key="2">
    <source>
        <dbReference type="Proteomes" id="UP000821845"/>
    </source>
</evidence>
<dbReference type="Proteomes" id="UP000821845">
    <property type="component" value="Chromosome 5"/>
</dbReference>
<dbReference type="EMBL" id="CM023485">
    <property type="protein sequence ID" value="KAH6931367.1"/>
    <property type="molecule type" value="Genomic_DNA"/>
</dbReference>
<name>A0ACB7S849_HYAAI</name>
<sequence>MVPLLYSTFKYDPEATLDFGPESERLLEVVRRCLEEDWRALSELDAAGLPMQYGLLDHRARWLRRWLLEQTLAIELALHAFRELLNVRRIWKMQYRFITLADYTPTQLFFMYYAIDHCVRDYEGFERRQLLQRKRPPAKMRVNLPLRHVEAFADAFGCRRGDQMRADQPCVTFLH</sequence>
<gene>
    <name evidence="1" type="ORF">HPB50_023987</name>
</gene>
<reference evidence="1" key="1">
    <citation type="submission" date="2020-05" db="EMBL/GenBank/DDBJ databases">
        <title>Large-scale comparative analyses of tick genomes elucidate their genetic diversity and vector capacities.</title>
        <authorList>
            <person name="Jia N."/>
            <person name="Wang J."/>
            <person name="Shi W."/>
            <person name="Du L."/>
            <person name="Sun Y."/>
            <person name="Zhan W."/>
            <person name="Jiang J."/>
            <person name="Wang Q."/>
            <person name="Zhang B."/>
            <person name="Ji P."/>
            <person name="Sakyi L.B."/>
            <person name="Cui X."/>
            <person name="Yuan T."/>
            <person name="Jiang B."/>
            <person name="Yang W."/>
            <person name="Lam T.T.-Y."/>
            <person name="Chang Q."/>
            <person name="Ding S."/>
            <person name="Wang X."/>
            <person name="Zhu J."/>
            <person name="Ruan X."/>
            <person name="Zhao L."/>
            <person name="Wei J."/>
            <person name="Que T."/>
            <person name="Du C."/>
            <person name="Cheng J."/>
            <person name="Dai P."/>
            <person name="Han X."/>
            <person name="Huang E."/>
            <person name="Gao Y."/>
            <person name="Liu J."/>
            <person name="Shao H."/>
            <person name="Ye R."/>
            <person name="Li L."/>
            <person name="Wei W."/>
            <person name="Wang X."/>
            <person name="Wang C."/>
            <person name="Yang T."/>
            <person name="Huo Q."/>
            <person name="Li W."/>
            <person name="Guo W."/>
            <person name="Chen H."/>
            <person name="Zhou L."/>
            <person name="Ni X."/>
            <person name="Tian J."/>
            <person name="Zhou Y."/>
            <person name="Sheng Y."/>
            <person name="Liu T."/>
            <person name="Pan Y."/>
            <person name="Xia L."/>
            <person name="Li J."/>
            <person name="Zhao F."/>
            <person name="Cao W."/>
        </authorList>
    </citation>
    <scope>NUCLEOTIDE SEQUENCE</scope>
    <source>
        <strain evidence="1">Hyas-2018</strain>
    </source>
</reference>
<proteinExistence type="predicted"/>
<comment type="caution">
    <text evidence="1">The sequence shown here is derived from an EMBL/GenBank/DDBJ whole genome shotgun (WGS) entry which is preliminary data.</text>
</comment>
<organism evidence="1 2">
    <name type="scientific">Hyalomma asiaticum</name>
    <name type="common">Tick</name>
    <dbReference type="NCBI Taxonomy" id="266040"/>
    <lineage>
        <taxon>Eukaryota</taxon>
        <taxon>Metazoa</taxon>
        <taxon>Ecdysozoa</taxon>
        <taxon>Arthropoda</taxon>
        <taxon>Chelicerata</taxon>
        <taxon>Arachnida</taxon>
        <taxon>Acari</taxon>
        <taxon>Parasitiformes</taxon>
        <taxon>Ixodida</taxon>
        <taxon>Ixodoidea</taxon>
        <taxon>Ixodidae</taxon>
        <taxon>Hyalomminae</taxon>
        <taxon>Hyalomma</taxon>
    </lineage>
</organism>
<protein>
    <submittedName>
        <fullName evidence="1">Uncharacterized protein</fullName>
    </submittedName>
</protein>
<evidence type="ECO:0000313" key="1">
    <source>
        <dbReference type="EMBL" id="KAH6931367.1"/>
    </source>
</evidence>
<accession>A0ACB7S849</accession>